<dbReference type="OrthoDB" id="2537141at2759"/>
<keyword evidence="3" id="KW-1185">Reference proteome</keyword>
<dbReference type="EMBL" id="JAAAPX010000216">
    <property type="protein sequence ID" value="KAF4226831.1"/>
    <property type="molecule type" value="Genomic_DNA"/>
</dbReference>
<protein>
    <submittedName>
        <fullName evidence="2">Uncharacterized protein</fullName>
    </submittedName>
</protein>
<feature type="region of interest" description="Disordered" evidence="1">
    <location>
        <begin position="496"/>
        <end position="525"/>
    </location>
</feature>
<reference evidence="2" key="2">
    <citation type="submission" date="2020-04" db="EMBL/GenBank/DDBJ databases">
        <authorList>
            <person name="Santos R.A.C."/>
            <person name="Steenwyk J.L."/>
            <person name="Rivero-Menendez O."/>
            <person name="Mead M.E."/>
            <person name="Silva L.P."/>
            <person name="Bastos R.W."/>
            <person name="Alastruey-Izquierdo A."/>
            <person name="Goldman G.H."/>
            <person name="Rokas A."/>
        </authorList>
    </citation>
    <scope>NUCLEOTIDE SEQUENCE</scope>
    <source>
        <strain evidence="2">CNM-CM6805</strain>
    </source>
</reference>
<accession>A0A8H4GRH4</accession>
<feature type="compositionally biased region" description="Polar residues" evidence="1">
    <location>
        <begin position="47"/>
        <end position="63"/>
    </location>
</feature>
<feature type="region of interest" description="Disordered" evidence="1">
    <location>
        <begin position="31"/>
        <end position="163"/>
    </location>
</feature>
<feature type="compositionally biased region" description="Polar residues" evidence="1">
    <location>
        <begin position="129"/>
        <end position="141"/>
    </location>
</feature>
<proteinExistence type="predicted"/>
<dbReference type="AlphaFoldDB" id="A0A8H4GRH4"/>
<evidence type="ECO:0000313" key="3">
    <source>
        <dbReference type="Proteomes" id="UP000653565"/>
    </source>
</evidence>
<organism evidence="2 3">
    <name type="scientific">Aspergillus fumigatiaffinis</name>
    <dbReference type="NCBI Taxonomy" id="340414"/>
    <lineage>
        <taxon>Eukaryota</taxon>
        <taxon>Fungi</taxon>
        <taxon>Dikarya</taxon>
        <taxon>Ascomycota</taxon>
        <taxon>Pezizomycotina</taxon>
        <taxon>Eurotiomycetes</taxon>
        <taxon>Eurotiomycetidae</taxon>
        <taxon>Eurotiales</taxon>
        <taxon>Aspergillaceae</taxon>
        <taxon>Aspergillus</taxon>
        <taxon>Aspergillus subgen. Fumigati</taxon>
    </lineage>
</organism>
<feature type="compositionally biased region" description="Polar residues" evidence="1">
    <location>
        <begin position="233"/>
        <end position="242"/>
    </location>
</feature>
<name>A0A8H4GRH4_9EURO</name>
<dbReference type="Proteomes" id="UP000653565">
    <property type="component" value="Unassembled WGS sequence"/>
</dbReference>
<feature type="region of interest" description="Disordered" evidence="1">
    <location>
        <begin position="229"/>
        <end position="252"/>
    </location>
</feature>
<gene>
    <name evidence="2" type="ORF">CNMCM6805_003987</name>
</gene>
<feature type="compositionally biased region" description="Basic and acidic residues" evidence="1">
    <location>
        <begin position="96"/>
        <end position="127"/>
    </location>
</feature>
<feature type="compositionally biased region" description="Basic residues" evidence="1">
    <location>
        <begin position="142"/>
        <end position="153"/>
    </location>
</feature>
<evidence type="ECO:0000313" key="2">
    <source>
        <dbReference type="EMBL" id="KAF4226831.1"/>
    </source>
</evidence>
<evidence type="ECO:0000256" key="1">
    <source>
        <dbReference type="SAM" id="MobiDB-lite"/>
    </source>
</evidence>
<comment type="caution">
    <text evidence="2">The sequence shown here is derived from an EMBL/GenBank/DDBJ whole genome shotgun (WGS) entry which is preliminary data.</text>
</comment>
<reference evidence="2" key="1">
    <citation type="journal article" date="2020" name="bioRxiv">
        <title>Genomic and phenotypic heterogeneity of clinical isolates of the human pathogens Aspergillus fumigatus, Aspergillus lentulus and Aspergillus fumigatiaffinis.</title>
        <authorList>
            <person name="dos Santos R.A.C."/>
            <person name="Steenwyk J.L."/>
            <person name="Rivero-Menendez O."/>
            <person name="Mead M.E."/>
            <person name="Silva L.P."/>
            <person name="Bastos R.W."/>
            <person name="Alastruey-Izquierdo A."/>
            <person name="Goldman G.H."/>
            <person name="Rokas A."/>
        </authorList>
    </citation>
    <scope>NUCLEOTIDE SEQUENCE</scope>
    <source>
        <strain evidence="2">CNM-CM6805</strain>
    </source>
</reference>
<sequence>MHQSSRRHRLLAPDAQELILNWLLERENSPATYTNHHASGPAEATRTKSQQCRSSELPNTQSAPTPPRKALREGSSFAQRSPPLNRIRWSPYPEKYPIEKRTITEKGSKGGYERKPRNKTKEDRYEYKGSTSRIQRKQSPTKAKKSSKQVRRHTINDNFHASNVPRDRLTLHSHLDDLGIFRRGKTSSPVKAGELRHFPHFSGIRKLVNRGRVPEKEFSETRFLSKKLRSDSGRYTSHQSPNNKRKARANPEDSQLLISSYFPLGSLEDEARMQGFEMEGSGTLLHSSPNLQQQSPADCSIRDIAAKRHAAVVVQSSADQPKHSGAYHPDVQGCELSLSSTPTRISCNEHAAFLSESWSEFYMRQLLHFDLSSQGKDKDESTHPVRKYWSLEDLKLLLQERDKFRQQETVPQFVSESSFSGSRCNSRKASSIYKVEDADKNHLKQLKQTVLWEETGNSFVEDNASLDTKFIFPAPLDKGLNDKLDFQHTSNIPLGRTRKTTLANRSNAGPKEDFHSGSDTWKCPEYPTEAQDERFSSLFQAGSFEQEADPQLASGAGSDKVDDDMVVFFAEETQLQDDIYDCFATQALDAAAHDAIMHPEEDTLECVWDYAMRIPLSADSFENNPVSQEVLQNRDLVDKASLHCPWEAVPYPSHGVLSSHGMEQGLIDIPRDFWRQNRLY</sequence>